<feature type="chain" id="PRO_5045158136" evidence="2">
    <location>
        <begin position="27"/>
        <end position="381"/>
    </location>
</feature>
<reference evidence="5 6" key="1">
    <citation type="submission" date="2021-02" db="EMBL/GenBank/DDBJ databases">
        <title>Complete genome of Desulfoluna sp. strain ASN36.</title>
        <authorList>
            <person name="Takahashi A."/>
            <person name="Kojima H."/>
            <person name="Fukui M."/>
        </authorList>
    </citation>
    <scope>NUCLEOTIDE SEQUENCE [LARGE SCALE GENOMIC DNA]</scope>
    <source>
        <strain evidence="5 6">ASN36</strain>
    </source>
</reference>
<dbReference type="Pfam" id="PF25954">
    <property type="entry name" value="Beta-barrel_RND_2"/>
    <property type="match status" value="1"/>
</dbReference>
<dbReference type="PANTHER" id="PTHR30469">
    <property type="entry name" value="MULTIDRUG RESISTANCE PROTEIN MDTA"/>
    <property type="match status" value="1"/>
</dbReference>
<keyword evidence="6" id="KW-1185">Reference proteome</keyword>
<feature type="signal peptide" evidence="2">
    <location>
        <begin position="1"/>
        <end position="26"/>
    </location>
</feature>
<name>A0ABM7PCM1_9BACT</name>
<comment type="similarity">
    <text evidence="1">Belongs to the membrane fusion protein (MFP) (TC 8.A.1) family.</text>
</comment>
<dbReference type="Proteomes" id="UP001320148">
    <property type="component" value="Chromosome"/>
</dbReference>
<dbReference type="Pfam" id="PF25917">
    <property type="entry name" value="BSH_RND"/>
    <property type="match status" value="1"/>
</dbReference>
<dbReference type="PANTHER" id="PTHR30469:SF20">
    <property type="entry name" value="EFFLUX RND TRANSPORTER PERIPLASMIC ADAPTOR SUBUNIT"/>
    <property type="match status" value="1"/>
</dbReference>
<dbReference type="InterPro" id="IPR058792">
    <property type="entry name" value="Beta-barrel_RND_2"/>
</dbReference>
<proteinExistence type="inferred from homology"/>
<evidence type="ECO:0000259" key="3">
    <source>
        <dbReference type="Pfam" id="PF25917"/>
    </source>
</evidence>
<dbReference type="Gene3D" id="1.10.287.470">
    <property type="entry name" value="Helix hairpin bin"/>
    <property type="match status" value="1"/>
</dbReference>
<feature type="domain" description="Multidrug resistance protein MdtA-like barrel-sandwich hybrid" evidence="3">
    <location>
        <begin position="70"/>
        <end position="210"/>
    </location>
</feature>
<dbReference type="InterPro" id="IPR006143">
    <property type="entry name" value="RND_pump_MFP"/>
</dbReference>
<dbReference type="NCBIfam" id="TIGR01730">
    <property type="entry name" value="RND_mfp"/>
    <property type="match status" value="1"/>
</dbReference>
<evidence type="ECO:0000256" key="1">
    <source>
        <dbReference type="ARBA" id="ARBA00009477"/>
    </source>
</evidence>
<dbReference type="PROSITE" id="PS51257">
    <property type="entry name" value="PROKAR_LIPOPROTEIN"/>
    <property type="match status" value="1"/>
</dbReference>
<dbReference type="SUPFAM" id="SSF111369">
    <property type="entry name" value="HlyD-like secretion proteins"/>
    <property type="match status" value="1"/>
</dbReference>
<dbReference type="InterPro" id="IPR058625">
    <property type="entry name" value="MdtA-like_BSH"/>
</dbReference>
<evidence type="ECO:0000256" key="2">
    <source>
        <dbReference type="SAM" id="SignalP"/>
    </source>
</evidence>
<dbReference type="Gene3D" id="2.40.30.170">
    <property type="match status" value="1"/>
</dbReference>
<organism evidence="5 6">
    <name type="scientific">Desulfoluna limicola</name>
    <dbReference type="NCBI Taxonomy" id="2810562"/>
    <lineage>
        <taxon>Bacteria</taxon>
        <taxon>Pseudomonadati</taxon>
        <taxon>Thermodesulfobacteriota</taxon>
        <taxon>Desulfobacteria</taxon>
        <taxon>Desulfobacterales</taxon>
        <taxon>Desulfolunaceae</taxon>
        <taxon>Desulfoluna</taxon>
    </lineage>
</organism>
<feature type="domain" description="CusB-like beta-barrel" evidence="4">
    <location>
        <begin position="217"/>
        <end position="291"/>
    </location>
</feature>
<keyword evidence="2" id="KW-0732">Signal</keyword>
<evidence type="ECO:0000259" key="4">
    <source>
        <dbReference type="Pfam" id="PF25954"/>
    </source>
</evidence>
<sequence>MKRIGKMTIRAAALLLVCVVSALVLAGCSESEANRIAETQAVRPVKTVTLAGADDNASWTFPGVVRSLRDVELSFRVGGPVVELTVDRGQKVRKGEVIARIDPRDFEVAVATLAANLAVSEAQLKEAGRQYKRYETLSAKNAAAQATFDSIIASYEVAQASVDASAKRLEEAKNSLADTILIAPFDGYVHQKYIDNHETVSQGQPVISLVDLDNMEVEVAIPEGLLSITREVGSYLCRFDALPGETAAATFKELSKNPNPSNRSYPLYLTLDGNSDHRVRPGMATEVTMTAPRKEAGFLVPETAVVNSSQAGTFIWMVDEAEMAARQVTVSLLGVTPSGLRIDGPLKEGMVVIAAGARGLSDGRKVRLLPEPSPTNVGGEL</sequence>
<dbReference type="Gene3D" id="2.40.420.20">
    <property type="match status" value="1"/>
</dbReference>
<evidence type="ECO:0000313" key="6">
    <source>
        <dbReference type="Proteomes" id="UP001320148"/>
    </source>
</evidence>
<dbReference type="EMBL" id="AP024488">
    <property type="protein sequence ID" value="BCS94951.1"/>
    <property type="molecule type" value="Genomic_DNA"/>
</dbReference>
<protein>
    <submittedName>
        <fullName evidence="5">Hemolysin D</fullName>
    </submittedName>
</protein>
<accession>A0ABM7PCM1</accession>
<gene>
    <name evidence="5" type="ORF">DSLASN_05830</name>
</gene>
<evidence type="ECO:0000313" key="5">
    <source>
        <dbReference type="EMBL" id="BCS94951.1"/>
    </source>
</evidence>
<dbReference type="Gene3D" id="2.40.50.100">
    <property type="match status" value="1"/>
</dbReference>